<accession>A0A3M7SH77</accession>
<sequence>MDKKRYFEFYHIKYLKRRGKKFHFLYNWVIKNHVIITFNIFIHNKYKNTDVRNNFIYFVLLVIKSIKL</sequence>
<name>A0A3M7SH77_BRAPC</name>
<evidence type="ECO:0000313" key="2">
    <source>
        <dbReference type="EMBL" id="RNA35224.1"/>
    </source>
</evidence>
<evidence type="ECO:0000313" key="3">
    <source>
        <dbReference type="Proteomes" id="UP000276133"/>
    </source>
</evidence>
<dbReference type="EMBL" id="REGN01001359">
    <property type="protein sequence ID" value="RNA35224.1"/>
    <property type="molecule type" value="Genomic_DNA"/>
</dbReference>
<dbReference type="AlphaFoldDB" id="A0A3M7SH77"/>
<protein>
    <submittedName>
        <fullName evidence="2">Uncharacterized protein</fullName>
    </submittedName>
</protein>
<keyword evidence="1" id="KW-1133">Transmembrane helix</keyword>
<reference evidence="2 3" key="1">
    <citation type="journal article" date="2018" name="Sci. Rep.">
        <title>Genomic signatures of local adaptation to the degree of environmental predictability in rotifers.</title>
        <authorList>
            <person name="Franch-Gras L."/>
            <person name="Hahn C."/>
            <person name="Garcia-Roger E.M."/>
            <person name="Carmona M.J."/>
            <person name="Serra M."/>
            <person name="Gomez A."/>
        </authorList>
    </citation>
    <scope>NUCLEOTIDE SEQUENCE [LARGE SCALE GENOMIC DNA]</scope>
    <source>
        <strain evidence="2">HYR1</strain>
    </source>
</reference>
<gene>
    <name evidence="2" type="ORF">BpHYR1_030379</name>
</gene>
<keyword evidence="1" id="KW-0812">Transmembrane</keyword>
<keyword evidence="1" id="KW-0472">Membrane</keyword>
<dbReference type="Proteomes" id="UP000276133">
    <property type="component" value="Unassembled WGS sequence"/>
</dbReference>
<comment type="caution">
    <text evidence="2">The sequence shown here is derived from an EMBL/GenBank/DDBJ whole genome shotgun (WGS) entry which is preliminary data.</text>
</comment>
<feature type="transmembrane region" description="Helical" evidence="1">
    <location>
        <begin position="21"/>
        <end position="42"/>
    </location>
</feature>
<organism evidence="2 3">
    <name type="scientific">Brachionus plicatilis</name>
    <name type="common">Marine rotifer</name>
    <name type="synonym">Brachionus muelleri</name>
    <dbReference type="NCBI Taxonomy" id="10195"/>
    <lineage>
        <taxon>Eukaryota</taxon>
        <taxon>Metazoa</taxon>
        <taxon>Spiralia</taxon>
        <taxon>Gnathifera</taxon>
        <taxon>Rotifera</taxon>
        <taxon>Eurotatoria</taxon>
        <taxon>Monogononta</taxon>
        <taxon>Pseudotrocha</taxon>
        <taxon>Ploima</taxon>
        <taxon>Brachionidae</taxon>
        <taxon>Brachionus</taxon>
    </lineage>
</organism>
<proteinExistence type="predicted"/>
<evidence type="ECO:0000256" key="1">
    <source>
        <dbReference type="SAM" id="Phobius"/>
    </source>
</evidence>
<keyword evidence="3" id="KW-1185">Reference proteome</keyword>